<keyword evidence="3" id="KW-1185">Reference proteome</keyword>
<evidence type="ECO:0000256" key="1">
    <source>
        <dbReference type="SAM" id="MobiDB-lite"/>
    </source>
</evidence>
<feature type="region of interest" description="Disordered" evidence="1">
    <location>
        <begin position="48"/>
        <end position="73"/>
    </location>
</feature>
<dbReference type="EMBL" id="CP151518">
    <property type="protein sequence ID" value="WZN67123.1"/>
    <property type="molecule type" value="Genomic_DNA"/>
</dbReference>
<proteinExistence type="predicted"/>
<organism evidence="2 3">
    <name type="scientific">Chloropicon roscoffensis</name>
    <dbReference type="NCBI Taxonomy" id="1461544"/>
    <lineage>
        <taxon>Eukaryota</taxon>
        <taxon>Viridiplantae</taxon>
        <taxon>Chlorophyta</taxon>
        <taxon>Chloropicophyceae</taxon>
        <taxon>Chloropicales</taxon>
        <taxon>Chloropicaceae</taxon>
        <taxon>Chloropicon</taxon>
    </lineage>
</organism>
<evidence type="ECO:0000313" key="2">
    <source>
        <dbReference type="EMBL" id="WZN67123.1"/>
    </source>
</evidence>
<protein>
    <recommendedName>
        <fullName evidence="4">Peroxin-14</fullName>
    </recommendedName>
</protein>
<gene>
    <name evidence="2" type="ORF">HKI87_18g86950</name>
</gene>
<evidence type="ECO:0000313" key="3">
    <source>
        <dbReference type="Proteomes" id="UP001472866"/>
    </source>
</evidence>
<dbReference type="Proteomes" id="UP001472866">
    <property type="component" value="Chromosome 18"/>
</dbReference>
<name>A0AAX4PN13_9CHLO</name>
<accession>A0AAX4PN13</accession>
<reference evidence="2 3" key="1">
    <citation type="submission" date="2024-03" db="EMBL/GenBank/DDBJ databases">
        <title>Complete genome sequence of the green alga Chloropicon roscoffensis RCC1871.</title>
        <authorList>
            <person name="Lemieux C."/>
            <person name="Pombert J.-F."/>
            <person name="Otis C."/>
            <person name="Turmel M."/>
        </authorList>
    </citation>
    <scope>NUCLEOTIDE SEQUENCE [LARGE SCALE GENOMIC DNA]</scope>
    <source>
        <strain evidence="2 3">RCC1871</strain>
    </source>
</reference>
<dbReference type="AlphaFoldDB" id="A0AAX4PN13"/>
<evidence type="ECO:0008006" key="4">
    <source>
        <dbReference type="Google" id="ProtNLM"/>
    </source>
</evidence>
<sequence length="310" mass="32368">MVLGGGFIVGGLGYYALRSRGIIPAASQSLPRFNNPFGGGGGFGGGGFGGAMAGRMPPQRTYQPQQPSAPYPPSVVQADGMPVARKQTADSSAAMFGNPMMMGSGDTLDSFFSTGDKLIGSMMMGGGTNAGAEANTAAASPAGEPSLGLGLSNPLFAQLSGKAGSKVSSEEIEKGLKSIKHVISKSVDGMDDKDAAQDMVELAGRALKSWEKAEEGGSEKSESEKISNLMDVKVTLNKLEQVSYMCIQMPAGDKTKLMNVISEVRGKLKSYGDQTSSTGKVNMKRSSIISSMTTLKAKMSHKVMQQKLKR</sequence>